<dbReference type="InterPro" id="IPR056442">
    <property type="entry name" value="GINT1_N"/>
</dbReference>
<accession>A0A0W8G893</accession>
<name>A0A0W8G893_9ZZZZ</name>
<evidence type="ECO:0000256" key="1">
    <source>
        <dbReference type="ARBA" id="ARBA00023277"/>
    </source>
</evidence>
<dbReference type="PANTHER" id="PTHR43772:SF2">
    <property type="entry name" value="PUTATIVE (AFU_ORTHOLOGUE AFUA_2G04480)-RELATED"/>
    <property type="match status" value="1"/>
</dbReference>
<dbReference type="PANTHER" id="PTHR43772">
    <property type="entry name" value="ENDO-1,4-BETA-XYLANASE"/>
    <property type="match status" value="1"/>
</dbReference>
<proteinExistence type="predicted"/>
<protein>
    <recommendedName>
        <fullName evidence="2">Glucosamine inositolphosphorylceramide transferase 1 N-terminal domain-containing protein</fullName>
    </recommendedName>
</protein>
<dbReference type="InterPro" id="IPR052176">
    <property type="entry name" value="Glycosyl_Hydrlase_43_Enz"/>
</dbReference>
<evidence type="ECO:0000313" key="3">
    <source>
        <dbReference type="EMBL" id="KUG29260.1"/>
    </source>
</evidence>
<dbReference type="AlphaFoldDB" id="A0A0W8G893"/>
<dbReference type="Gene3D" id="2.115.10.20">
    <property type="entry name" value="Glycosyl hydrolase domain, family 43"/>
    <property type="match status" value="1"/>
</dbReference>
<comment type="caution">
    <text evidence="3">The sequence shown here is derived from an EMBL/GenBank/DDBJ whole genome shotgun (WGS) entry which is preliminary data.</text>
</comment>
<keyword evidence="1" id="KW-0119">Carbohydrate metabolism</keyword>
<dbReference type="InterPro" id="IPR023296">
    <property type="entry name" value="Glyco_hydro_beta-prop_sf"/>
</dbReference>
<feature type="domain" description="Glucosamine inositolphosphorylceramide transferase 1 N-terminal" evidence="2">
    <location>
        <begin position="285"/>
        <end position="487"/>
    </location>
</feature>
<dbReference type="SUPFAM" id="SSF75005">
    <property type="entry name" value="Arabinanase/levansucrase/invertase"/>
    <property type="match status" value="1"/>
</dbReference>
<dbReference type="Pfam" id="PF24793">
    <property type="entry name" value="GINT1_N"/>
    <property type="match status" value="1"/>
</dbReference>
<sequence>MNTSPLRIAFLMPGNRVTRFLAGILRPLGELPVTTTVCSLPLPLREPGRLFSLYRRLDRLLAPVAVDPFAPAALPGSLPVRELSGSPEWAQELGRMAREDGLDLLVVPGGLELPSSLPSAFRHGALVLDGLDFASQAPARAFAALDGAASCLTSRLIWHAPGRPPRLLSQSAAAVFPLSLCRTAAPACVTAARSIPRMVRELLDGGPEAWEARATPLADASPAAVPGDAAVLRFLPRLARRAAAAAWRDVFFRPQWFLALRRGGGDPFDLDGFTPVFPPDASGWADPFPFVHEGTTHLFFEDIDKDTGLGSIAVMTQTPQGEFGPPQTVMRAPHHLSYPFVFAFGGEVYMVPESSQAARVELFRAVRFPLEWESAGTLLSGVRAVDATLFEHEGRWWLMANIRQEGGSSWDELSVFHAASPLGPFTPHPGNPVVSDVRRARPAGRVFRHGGRLYRPAQNCSGHYGRALAILEIETLTPQAYREVEVARHEAHVLGQGDSLHTYNSVPGLEAVDGRRYIPRLPFPRRG</sequence>
<dbReference type="EMBL" id="LNQE01000109">
    <property type="protein sequence ID" value="KUG29260.1"/>
    <property type="molecule type" value="Genomic_DNA"/>
</dbReference>
<reference evidence="3" key="1">
    <citation type="journal article" date="2015" name="Proc. Natl. Acad. Sci. U.S.A.">
        <title>Networks of energetic and metabolic interactions define dynamics in microbial communities.</title>
        <authorList>
            <person name="Embree M."/>
            <person name="Liu J.K."/>
            <person name="Al-Bassam M.M."/>
            <person name="Zengler K."/>
        </authorList>
    </citation>
    <scope>NUCLEOTIDE SEQUENCE</scope>
</reference>
<evidence type="ECO:0000259" key="2">
    <source>
        <dbReference type="Pfam" id="PF24793"/>
    </source>
</evidence>
<gene>
    <name evidence="3" type="ORF">ASZ90_000847</name>
</gene>
<organism evidence="3">
    <name type="scientific">hydrocarbon metagenome</name>
    <dbReference type="NCBI Taxonomy" id="938273"/>
    <lineage>
        <taxon>unclassified sequences</taxon>
        <taxon>metagenomes</taxon>
        <taxon>ecological metagenomes</taxon>
    </lineage>
</organism>